<name>A0A6L3Y6I9_9HYPH</name>
<dbReference type="Proteomes" id="UP000481643">
    <property type="component" value="Unassembled WGS sequence"/>
</dbReference>
<proteinExistence type="predicted"/>
<dbReference type="InterPro" id="IPR021327">
    <property type="entry name" value="DUF2934"/>
</dbReference>
<dbReference type="EMBL" id="WBVX01000039">
    <property type="protein sequence ID" value="KAB2677530.1"/>
    <property type="molecule type" value="Genomic_DNA"/>
</dbReference>
<evidence type="ECO:0000313" key="2">
    <source>
        <dbReference type="EMBL" id="KAB2677530.1"/>
    </source>
</evidence>
<dbReference type="AlphaFoldDB" id="A0A6L3Y6I9"/>
<sequence length="71" mass="7928">MSDAHTDPNQVSSRLTVELRAYEIWLHEGCPDGHDLDHWFQAEAEVASQHAQSEHKGVPPPAGKTKRERAA</sequence>
<dbReference type="RefSeq" id="WP_151653615.1">
    <property type="nucleotide sequence ID" value="NZ_WBVX01000039.1"/>
</dbReference>
<protein>
    <submittedName>
        <fullName evidence="2">DUF2934 domain-containing protein</fullName>
    </submittedName>
</protein>
<gene>
    <name evidence="2" type="ORF">F9L08_24865</name>
</gene>
<feature type="region of interest" description="Disordered" evidence="1">
    <location>
        <begin position="45"/>
        <end position="71"/>
    </location>
</feature>
<organism evidence="2 3">
    <name type="scientific">Brucella tritici</name>
    <dbReference type="NCBI Taxonomy" id="94626"/>
    <lineage>
        <taxon>Bacteria</taxon>
        <taxon>Pseudomonadati</taxon>
        <taxon>Pseudomonadota</taxon>
        <taxon>Alphaproteobacteria</taxon>
        <taxon>Hyphomicrobiales</taxon>
        <taxon>Brucellaceae</taxon>
        <taxon>Brucella/Ochrobactrum group</taxon>
        <taxon>Brucella</taxon>
    </lineage>
</organism>
<reference evidence="2 3" key="1">
    <citation type="submission" date="2019-09" db="EMBL/GenBank/DDBJ databases">
        <title>Taxonomic organization of the family Brucellaceae based on a phylogenomic approach.</title>
        <authorList>
            <person name="Leclercq S."/>
            <person name="Cloeckaert A."/>
            <person name="Zygmunt M.S."/>
        </authorList>
    </citation>
    <scope>NUCLEOTIDE SEQUENCE [LARGE SCALE GENOMIC DNA]</scope>
    <source>
        <strain evidence="2 3">WS1830</strain>
    </source>
</reference>
<accession>A0A6L3Y6I9</accession>
<comment type="caution">
    <text evidence="2">The sequence shown here is derived from an EMBL/GenBank/DDBJ whole genome shotgun (WGS) entry which is preliminary data.</text>
</comment>
<dbReference type="Pfam" id="PF11154">
    <property type="entry name" value="DUF2934"/>
    <property type="match status" value="1"/>
</dbReference>
<evidence type="ECO:0000313" key="3">
    <source>
        <dbReference type="Proteomes" id="UP000481643"/>
    </source>
</evidence>
<evidence type="ECO:0000256" key="1">
    <source>
        <dbReference type="SAM" id="MobiDB-lite"/>
    </source>
</evidence>